<keyword evidence="2" id="KW-0808">Transferase</keyword>
<gene>
    <name evidence="3" type="ORF">B0H17DRAFT_1206544</name>
</gene>
<dbReference type="Gene3D" id="3.90.550.10">
    <property type="entry name" value="Spore Coat Polysaccharide Biosynthesis Protein SpsA, Chain A"/>
    <property type="match status" value="1"/>
</dbReference>
<comment type="caution">
    <text evidence="3">The sequence shown here is derived from an EMBL/GenBank/DDBJ whole genome shotgun (WGS) entry which is preliminary data.</text>
</comment>
<comment type="similarity">
    <text evidence="1">Belongs to the glycosyltransferase 15 family.</text>
</comment>
<evidence type="ECO:0000256" key="1">
    <source>
        <dbReference type="ARBA" id="ARBA00007677"/>
    </source>
</evidence>
<dbReference type="GO" id="GO:0005794">
    <property type="term" value="C:Golgi apparatus"/>
    <property type="evidence" value="ECO:0007669"/>
    <property type="project" value="TreeGrafter"/>
</dbReference>
<dbReference type="GO" id="GO:0006487">
    <property type="term" value="P:protein N-linked glycosylation"/>
    <property type="evidence" value="ECO:0007669"/>
    <property type="project" value="TreeGrafter"/>
</dbReference>
<dbReference type="GO" id="GO:0016020">
    <property type="term" value="C:membrane"/>
    <property type="evidence" value="ECO:0007669"/>
    <property type="project" value="InterPro"/>
</dbReference>
<dbReference type="SUPFAM" id="SSF53448">
    <property type="entry name" value="Nucleotide-diphospho-sugar transferases"/>
    <property type="match status" value="1"/>
</dbReference>
<organism evidence="3 4">
    <name type="scientific">Mycena rosella</name>
    <name type="common">Pink bonnet</name>
    <name type="synonym">Agaricus rosellus</name>
    <dbReference type="NCBI Taxonomy" id="1033263"/>
    <lineage>
        <taxon>Eukaryota</taxon>
        <taxon>Fungi</taxon>
        <taxon>Dikarya</taxon>
        <taxon>Basidiomycota</taxon>
        <taxon>Agaricomycotina</taxon>
        <taxon>Agaricomycetes</taxon>
        <taxon>Agaricomycetidae</taxon>
        <taxon>Agaricales</taxon>
        <taxon>Marasmiineae</taxon>
        <taxon>Mycenaceae</taxon>
        <taxon>Mycena</taxon>
    </lineage>
</organism>
<dbReference type="EMBL" id="JARKIE010000131">
    <property type="protein sequence ID" value="KAJ7678770.1"/>
    <property type="molecule type" value="Genomic_DNA"/>
</dbReference>
<dbReference type="PANTHER" id="PTHR31121">
    <property type="entry name" value="ALPHA-1,2 MANNOSYLTRANSFERASE KTR1"/>
    <property type="match status" value="1"/>
</dbReference>
<evidence type="ECO:0000313" key="4">
    <source>
        <dbReference type="Proteomes" id="UP001221757"/>
    </source>
</evidence>
<dbReference type="Proteomes" id="UP001221757">
    <property type="component" value="Unassembled WGS sequence"/>
</dbReference>
<keyword evidence="4" id="KW-1185">Reference proteome</keyword>
<dbReference type="GO" id="GO:0000026">
    <property type="term" value="F:alpha-1,2-mannosyltransferase activity"/>
    <property type="evidence" value="ECO:0007669"/>
    <property type="project" value="TreeGrafter"/>
</dbReference>
<evidence type="ECO:0000313" key="3">
    <source>
        <dbReference type="EMBL" id="KAJ7678770.1"/>
    </source>
</evidence>
<dbReference type="InterPro" id="IPR029044">
    <property type="entry name" value="Nucleotide-diphossugar_trans"/>
</dbReference>
<dbReference type="InterPro" id="IPR002685">
    <property type="entry name" value="Glyco_trans_15"/>
</dbReference>
<dbReference type="PANTHER" id="PTHR31121:SF6">
    <property type="entry name" value="ALPHA-1,2 MANNOSYLTRANSFERASE KTR1"/>
    <property type="match status" value="1"/>
</dbReference>
<sequence>MGNGDGVYQTVPRKPCLARSECELGVRAVYASTPWCSGDAEMRVRAAREMVGARLRWLALRGFGRWGDTPGHSIAAGLFASKDQIQFFEEIGYEPYTHCPKDPGIWERGKCECDPQRSFDYDGYSCMRQ</sequence>
<dbReference type="AlphaFoldDB" id="A0AAD7D4R6"/>
<reference evidence="3" key="1">
    <citation type="submission" date="2023-03" db="EMBL/GenBank/DDBJ databases">
        <title>Massive genome expansion in bonnet fungi (Mycena s.s.) driven by repeated elements and novel gene families across ecological guilds.</title>
        <authorList>
            <consortium name="Lawrence Berkeley National Laboratory"/>
            <person name="Harder C.B."/>
            <person name="Miyauchi S."/>
            <person name="Viragh M."/>
            <person name="Kuo A."/>
            <person name="Thoen E."/>
            <person name="Andreopoulos B."/>
            <person name="Lu D."/>
            <person name="Skrede I."/>
            <person name="Drula E."/>
            <person name="Henrissat B."/>
            <person name="Morin E."/>
            <person name="Kohler A."/>
            <person name="Barry K."/>
            <person name="LaButti K."/>
            <person name="Morin E."/>
            <person name="Salamov A."/>
            <person name="Lipzen A."/>
            <person name="Mereny Z."/>
            <person name="Hegedus B."/>
            <person name="Baldrian P."/>
            <person name="Stursova M."/>
            <person name="Weitz H."/>
            <person name="Taylor A."/>
            <person name="Grigoriev I.V."/>
            <person name="Nagy L.G."/>
            <person name="Martin F."/>
            <person name="Kauserud H."/>
        </authorList>
    </citation>
    <scope>NUCLEOTIDE SEQUENCE</scope>
    <source>
        <strain evidence="3">CBHHK067</strain>
    </source>
</reference>
<dbReference type="Pfam" id="PF01793">
    <property type="entry name" value="Glyco_transf_15"/>
    <property type="match status" value="1"/>
</dbReference>
<proteinExistence type="inferred from homology"/>
<protein>
    <submittedName>
        <fullName evidence="3">Uncharacterized protein</fullName>
    </submittedName>
</protein>
<dbReference type="GO" id="GO:0000032">
    <property type="term" value="P:cell wall mannoprotein biosynthetic process"/>
    <property type="evidence" value="ECO:0007669"/>
    <property type="project" value="TreeGrafter"/>
</dbReference>
<name>A0AAD7D4R6_MYCRO</name>
<dbReference type="GO" id="GO:0006493">
    <property type="term" value="P:protein O-linked glycosylation"/>
    <property type="evidence" value="ECO:0007669"/>
    <property type="project" value="TreeGrafter"/>
</dbReference>
<evidence type="ECO:0000256" key="2">
    <source>
        <dbReference type="ARBA" id="ARBA00022679"/>
    </source>
</evidence>
<accession>A0AAD7D4R6</accession>